<dbReference type="Gene3D" id="3.80.10.10">
    <property type="entry name" value="Ribonuclease Inhibitor"/>
    <property type="match status" value="2"/>
</dbReference>
<evidence type="ECO:0000313" key="2">
    <source>
        <dbReference type="EMBL" id="KAH7528087.1"/>
    </source>
</evidence>
<accession>A0A978VCJ8</accession>
<organism evidence="2 3">
    <name type="scientific">Ziziphus jujuba var. spinosa</name>
    <dbReference type="NCBI Taxonomy" id="714518"/>
    <lineage>
        <taxon>Eukaryota</taxon>
        <taxon>Viridiplantae</taxon>
        <taxon>Streptophyta</taxon>
        <taxon>Embryophyta</taxon>
        <taxon>Tracheophyta</taxon>
        <taxon>Spermatophyta</taxon>
        <taxon>Magnoliopsida</taxon>
        <taxon>eudicotyledons</taxon>
        <taxon>Gunneridae</taxon>
        <taxon>Pentapetalae</taxon>
        <taxon>rosids</taxon>
        <taxon>fabids</taxon>
        <taxon>Rosales</taxon>
        <taxon>Rhamnaceae</taxon>
        <taxon>Paliureae</taxon>
        <taxon>Ziziphus</taxon>
    </lineage>
</organism>
<dbReference type="PANTHER" id="PTHR33463">
    <property type="entry name" value="NB-ARC DOMAIN-CONTAINING PROTEIN-RELATED"/>
    <property type="match status" value="1"/>
</dbReference>
<dbReference type="InterPro" id="IPR050905">
    <property type="entry name" value="Plant_NBS-LRR"/>
</dbReference>
<evidence type="ECO:0008006" key="4">
    <source>
        <dbReference type="Google" id="ProtNLM"/>
    </source>
</evidence>
<dbReference type="InterPro" id="IPR032675">
    <property type="entry name" value="LRR_dom_sf"/>
</dbReference>
<dbReference type="AlphaFoldDB" id="A0A978VCJ8"/>
<protein>
    <recommendedName>
        <fullName evidence="4">Disease resistance protein At3g14460</fullName>
    </recommendedName>
</protein>
<evidence type="ECO:0000313" key="3">
    <source>
        <dbReference type="Proteomes" id="UP000813462"/>
    </source>
</evidence>
<dbReference type="EMBL" id="JAEACU010000005">
    <property type="protein sequence ID" value="KAH7528087.1"/>
    <property type="molecule type" value="Genomic_DNA"/>
</dbReference>
<sequence length="307" mass="35383">MQHCHGNLQRLEISKSCDNINSIVLDYFPMLEVLSLESCENLESLTCSEQPHPPMLPFRTRFQLKDCPKFVSFPHGGLHAPNLEDFRIEDCNMLRLKISDSCDSMKSILLDYFPKLNELDLDYCVNLESFEFSQSPRPALHSLRCFKLTTCPKFVSFPQGGLAAPNMDEFHIEDCKNFRGCNKLEFPGKQCYASLRRLDIMSSCDFMTSIHLDCLPMLNELLLGDLQSLESLTFLERPASPSELMFLRYMELHRCPEFVSFPQGGLSAPNMQELWIMFMWAHDACVVVAMDKKRRILCLFLDLTYAD</sequence>
<gene>
    <name evidence="2" type="ORF">FEM48_Zijuj05G0034600</name>
</gene>
<evidence type="ECO:0000256" key="1">
    <source>
        <dbReference type="ARBA" id="ARBA00022821"/>
    </source>
</evidence>
<comment type="caution">
    <text evidence="2">The sequence shown here is derived from an EMBL/GenBank/DDBJ whole genome shotgun (WGS) entry which is preliminary data.</text>
</comment>
<keyword evidence="1" id="KW-0611">Plant defense</keyword>
<reference evidence="2" key="1">
    <citation type="journal article" date="2021" name="Front. Plant Sci.">
        <title>Chromosome-Scale Genome Assembly for Chinese Sour Jujube and Insights Into Its Genome Evolution and Domestication Signature.</title>
        <authorList>
            <person name="Shen L.-Y."/>
            <person name="Luo H."/>
            <person name="Wang X.-L."/>
            <person name="Wang X.-M."/>
            <person name="Qiu X.-J."/>
            <person name="Liu H."/>
            <person name="Zhou S.-S."/>
            <person name="Jia K.-H."/>
            <person name="Nie S."/>
            <person name="Bao Y.-T."/>
            <person name="Zhang R.-G."/>
            <person name="Yun Q.-Z."/>
            <person name="Chai Y.-H."/>
            <person name="Lu J.-Y."/>
            <person name="Li Y."/>
            <person name="Zhao S.-W."/>
            <person name="Mao J.-F."/>
            <person name="Jia S.-G."/>
            <person name="Mao Y.-M."/>
        </authorList>
    </citation>
    <scope>NUCLEOTIDE SEQUENCE</scope>
    <source>
        <strain evidence="2">AT0</strain>
        <tissue evidence="2">Leaf</tissue>
    </source>
</reference>
<dbReference type="Proteomes" id="UP000813462">
    <property type="component" value="Unassembled WGS sequence"/>
</dbReference>
<dbReference type="SUPFAM" id="SSF52058">
    <property type="entry name" value="L domain-like"/>
    <property type="match status" value="1"/>
</dbReference>
<proteinExistence type="predicted"/>
<name>A0A978VCJ8_ZIZJJ</name>